<dbReference type="RefSeq" id="WP_147049068.1">
    <property type="nucleotide sequence ID" value="NZ_BJZV01000064.1"/>
</dbReference>
<gene>
    <name evidence="1" type="ORF">MGN01_45810</name>
</gene>
<organism evidence="1 2">
    <name type="scientific">Methylobacterium gnaphalii</name>
    <dbReference type="NCBI Taxonomy" id="1010610"/>
    <lineage>
        <taxon>Bacteria</taxon>
        <taxon>Pseudomonadati</taxon>
        <taxon>Pseudomonadota</taxon>
        <taxon>Alphaproteobacteria</taxon>
        <taxon>Hyphomicrobiales</taxon>
        <taxon>Methylobacteriaceae</taxon>
        <taxon>Methylobacterium</taxon>
    </lineage>
</organism>
<name>A0A512JRZ7_9HYPH</name>
<dbReference type="EMBL" id="BJZV01000064">
    <property type="protein sequence ID" value="GEP12736.1"/>
    <property type="molecule type" value="Genomic_DNA"/>
</dbReference>
<sequence>MLRRVSYRIIERPDGRFDVVVTSVGGATLSREALETREDVEDALDTLRALMAACGVVVSEEPSLGLAAE</sequence>
<protein>
    <recommendedName>
        <fullName evidence="3">DUF1902 domain-containing protein</fullName>
    </recommendedName>
</protein>
<dbReference type="OrthoDB" id="7996589at2"/>
<dbReference type="AlphaFoldDB" id="A0A512JRZ7"/>
<evidence type="ECO:0000313" key="2">
    <source>
        <dbReference type="Proteomes" id="UP000321750"/>
    </source>
</evidence>
<keyword evidence="2" id="KW-1185">Reference proteome</keyword>
<evidence type="ECO:0000313" key="1">
    <source>
        <dbReference type="EMBL" id="GEP12736.1"/>
    </source>
</evidence>
<reference evidence="1 2" key="1">
    <citation type="submission" date="2019-07" db="EMBL/GenBank/DDBJ databases">
        <title>Whole genome shotgun sequence of Methylobacterium gnaphalii NBRC 107716.</title>
        <authorList>
            <person name="Hosoyama A."/>
            <person name="Uohara A."/>
            <person name="Ohji S."/>
            <person name="Ichikawa N."/>
        </authorList>
    </citation>
    <scope>NUCLEOTIDE SEQUENCE [LARGE SCALE GENOMIC DNA]</scope>
    <source>
        <strain evidence="1 2">NBRC 107716</strain>
    </source>
</reference>
<evidence type="ECO:0008006" key="3">
    <source>
        <dbReference type="Google" id="ProtNLM"/>
    </source>
</evidence>
<comment type="caution">
    <text evidence="1">The sequence shown here is derived from an EMBL/GenBank/DDBJ whole genome shotgun (WGS) entry which is preliminary data.</text>
</comment>
<proteinExistence type="predicted"/>
<dbReference type="Proteomes" id="UP000321750">
    <property type="component" value="Unassembled WGS sequence"/>
</dbReference>
<accession>A0A512JRZ7</accession>